<accession>A0ABT5A079</accession>
<gene>
    <name evidence="1" type="ORF">PN492_01930</name>
</gene>
<dbReference type="PANTHER" id="PTHR39550">
    <property type="entry name" value="SLL0658 PROTEIN"/>
    <property type="match status" value="1"/>
</dbReference>
<dbReference type="EMBL" id="JAQMTU010000015">
    <property type="protein sequence ID" value="MDB9485317.1"/>
    <property type="molecule type" value="Genomic_DNA"/>
</dbReference>
<organism evidence="1 2">
    <name type="scientific">Dolichospermum circinale CS-537/01</name>
    <dbReference type="NCBI Taxonomy" id="3021739"/>
    <lineage>
        <taxon>Bacteria</taxon>
        <taxon>Bacillati</taxon>
        <taxon>Cyanobacteriota</taxon>
        <taxon>Cyanophyceae</taxon>
        <taxon>Nostocales</taxon>
        <taxon>Aphanizomenonaceae</taxon>
        <taxon>Dolichospermum</taxon>
        <taxon>Dolichospermum circinale</taxon>
    </lineage>
</organism>
<protein>
    <recommendedName>
        <fullName evidence="3">DUF3368 domain-containing protein</fullName>
    </recommendedName>
</protein>
<dbReference type="GeneID" id="78015036"/>
<dbReference type="Pfam" id="PF11848">
    <property type="entry name" value="DUF3368"/>
    <property type="match status" value="1"/>
</dbReference>
<dbReference type="PANTHER" id="PTHR39550:SF1">
    <property type="entry name" value="SLL0658 PROTEIN"/>
    <property type="match status" value="1"/>
</dbReference>
<reference evidence="1 2" key="1">
    <citation type="submission" date="2023-01" db="EMBL/GenBank/DDBJ databases">
        <title>Genomes from the Australian National Cyanobacteria Reference Collection.</title>
        <authorList>
            <person name="Willis A."/>
            <person name="Lee E.M.F."/>
        </authorList>
    </citation>
    <scope>NUCLEOTIDE SEQUENCE [LARGE SCALE GENOMIC DNA]</scope>
    <source>
        <strain evidence="1 2">CS-537/01</strain>
    </source>
</reference>
<proteinExistence type="predicted"/>
<evidence type="ECO:0000313" key="1">
    <source>
        <dbReference type="EMBL" id="MDB9485317.1"/>
    </source>
</evidence>
<comment type="caution">
    <text evidence="1">The sequence shown here is derived from an EMBL/GenBank/DDBJ whole genome shotgun (WGS) entry which is preliminary data.</text>
</comment>
<dbReference type="InterPro" id="IPR021799">
    <property type="entry name" value="PIN-like_prokaryotic"/>
</dbReference>
<name>A0ABT5A079_9CYAN</name>
<evidence type="ECO:0000313" key="2">
    <source>
        <dbReference type="Proteomes" id="UP001212123"/>
    </source>
</evidence>
<dbReference type="Proteomes" id="UP001212123">
    <property type="component" value="Unassembled WGS sequence"/>
</dbReference>
<dbReference type="RefSeq" id="WP_231395521.1">
    <property type="nucleotide sequence ID" value="NZ_JAQMTU010000015.1"/>
</dbReference>
<evidence type="ECO:0008006" key="3">
    <source>
        <dbReference type="Google" id="ProtNLM"/>
    </source>
</evidence>
<keyword evidence="2" id="KW-1185">Reference proteome</keyword>
<sequence length="98" mass="11132">MIIVSDTTPISELAKVDHLDLLPKLFGKVVIPQGVFDELQVGKHPAAKLVQDLPWLEVVTVDNQQLVRELQLILRHNRNRNSIFRIVKNVSNRSATFP</sequence>